<feature type="domain" description="Aminoglycoside phosphotransferase" evidence="1">
    <location>
        <begin position="98"/>
        <end position="272"/>
    </location>
</feature>
<keyword evidence="3" id="KW-1185">Reference proteome</keyword>
<evidence type="ECO:0000313" key="2">
    <source>
        <dbReference type="EMBL" id="TRX92460.1"/>
    </source>
</evidence>
<dbReference type="EMBL" id="VFLP01000036">
    <property type="protein sequence ID" value="TRX92460.1"/>
    <property type="molecule type" value="Genomic_DNA"/>
</dbReference>
<gene>
    <name evidence="2" type="ORF">FHL15_006627</name>
</gene>
<dbReference type="STRING" id="2512241.A0A553HWX7"/>
<proteinExistence type="predicted"/>
<name>A0A553HWX7_9PEZI</name>
<dbReference type="Gene3D" id="3.90.1200.10">
    <property type="match status" value="1"/>
</dbReference>
<dbReference type="OrthoDB" id="25129at2759"/>
<dbReference type="SUPFAM" id="SSF56112">
    <property type="entry name" value="Protein kinase-like (PK-like)"/>
    <property type="match status" value="1"/>
</dbReference>
<sequence length="364" mass="40618">MDTVTRDEIKAKVLADLEPTPYAATSLQVLSGGTANFTYHASLKKPLADGTSDVLIKHSEGYIANSPSFELTLRIEEEALRALSKFPIEGKAGSQGNIHFTVRAPKLFHFDEQNNTQIQEILRGGKDLKTYALATYPANTPEAVRPQCFQLGRALGKWLRDFHDWSATQAELRKTVAGNTDIQQLKHFINYSWLLDRAQQFPAILSGSIDVFEKVKDMAAKELEDESGLQVIHGDFWTGNPIQEGDDITMFVIDWEMSQIGVPNLDLGQMIAELYELKLYKNITAGLWMVQGFVEGYGAVSEDSAFRTAIQIGTHLLSFGTSVRGWGTQEQVEMVAGIGRDIIVHAWQKDREWFQGGDLACLFQ</sequence>
<comment type="caution">
    <text evidence="2">The sequence shown here is derived from an EMBL/GenBank/DDBJ whole genome shotgun (WGS) entry which is preliminary data.</text>
</comment>
<dbReference type="InterPro" id="IPR011009">
    <property type="entry name" value="Kinase-like_dom_sf"/>
</dbReference>
<reference evidence="3" key="1">
    <citation type="submission" date="2019-06" db="EMBL/GenBank/DDBJ databases">
        <title>Draft genome sequence of the griseofulvin-producing fungus Xylaria cubensis strain G536.</title>
        <authorList>
            <person name="Mead M.E."/>
            <person name="Raja H.A."/>
            <person name="Steenwyk J.L."/>
            <person name="Knowles S.L."/>
            <person name="Oberlies N.H."/>
            <person name="Rokas A."/>
        </authorList>
    </citation>
    <scope>NUCLEOTIDE SEQUENCE [LARGE SCALE GENOMIC DNA]</scope>
    <source>
        <strain evidence="3">G536</strain>
    </source>
</reference>
<organism evidence="2 3">
    <name type="scientific">Xylaria flabelliformis</name>
    <dbReference type="NCBI Taxonomy" id="2512241"/>
    <lineage>
        <taxon>Eukaryota</taxon>
        <taxon>Fungi</taxon>
        <taxon>Dikarya</taxon>
        <taxon>Ascomycota</taxon>
        <taxon>Pezizomycotina</taxon>
        <taxon>Sordariomycetes</taxon>
        <taxon>Xylariomycetidae</taxon>
        <taxon>Xylariales</taxon>
        <taxon>Xylariaceae</taxon>
        <taxon>Xylaria</taxon>
    </lineage>
</organism>
<evidence type="ECO:0000259" key="1">
    <source>
        <dbReference type="Pfam" id="PF01636"/>
    </source>
</evidence>
<dbReference type="Pfam" id="PF01636">
    <property type="entry name" value="APH"/>
    <property type="match status" value="1"/>
</dbReference>
<evidence type="ECO:0000313" key="3">
    <source>
        <dbReference type="Proteomes" id="UP000319160"/>
    </source>
</evidence>
<accession>A0A553HWX7</accession>
<dbReference type="Proteomes" id="UP000319160">
    <property type="component" value="Unassembled WGS sequence"/>
</dbReference>
<dbReference type="InterPro" id="IPR002575">
    <property type="entry name" value="Aminoglycoside_PTrfase"/>
</dbReference>
<dbReference type="Gene3D" id="3.30.200.20">
    <property type="entry name" value="Phosphorylase Kinase, domain 1"/>
    <property type="match status" value="1"/>
</dbReference>
<dbReference type="AlphaFoldDB" id="A0A553HWX7"/>
<protein>
    <recommendedName>
        <fullName evidence="1">Aminoglycoside phosphotransferase domain-containing protein</fullName>
    </recommendedName>
</protein>